<sequence length="303" mass="34806">MIKTMGETEEILLASRHIEAFLKEDLSFARLDVAYKYLWWAGRQFPARPLHRQVHELGRAIALTCRADLHLVWCPRTRRIFVKPLPAYLLSHHCWASHVSICKDLDMSARGFLLSYIWLIRNEHDWAVAHDARLIPADVTWAGWRRFVESVIGSGGLSVNGLAGVHRRFHYGELRVNRLDHIYRFARLSCGRQLLRGYSGLLPPSYGDFFRKRFRWIIIVYAFCNIVLSALQVGLTTDFLGSSQQLQDVSSGVVLLTLFVSGVTAVVFLFLYIGLFVFFLAKALMNTAAREHKRRIWASETGR</sequence>
<keyword evidence="1" id="KW-1133">Transmembrane helix</keyword>
<reference evidence="2" key="1">
    <citation type="journal article" date="2023" name="Mol. Phylogenet. Evol.">
        <title>Genome-scale phylogeny and comparative genomics of the fungal order Sordariales.</title>
        <authorList>
            <person name="Hensen N."/>
            <person name="Bonometti L."/>
            <person name="Westerberg I."/>
            <person name="Brannstrom I.O."/>
            <person name="Guillou S."/>
            <person name="Cros-Aarteil S."/>
            <person name="Calhoun S."/>
            <person name="Haridas S."/>
            <person name="Kuo A."/>
            <person name="Mondo S."/>
            <person name="Pangilinan J."/>
            <person name="Riley R."/>
            <person name="LaButti K."/>
            <person name="Andreopoulos B."/>
            <person name="Lipzen A."/>
            <person name="Chen C."/>
            <person name="Yan M."/>
            <person name="Daum C."/>
            <person name="Ng V."/>
            <person name="Clum A."/>
            <person name="Steindorff A."/>
            <person name="Ohm R.A."/>
            <person name="Martin F."/>
            <person name="Silar P."/>
            <person name="Natvig D.O."/>
            <person name="Lalanne C."/>
            <person name="Gautier V."/>
            <person name="Ament-Velasquez S.L."/>
            <person name="Kruys A."/>
            <person name="Hutchinson M.I."/>
            <person name="Powell A.J."/>
            <person name="Barry K."/>
            <person name="Miller A.N."/>
            <person name="Grigoriev I.V."/>
            <person name="Debuchy R."/>
            <person name="Gladieux P."/>
            <person name="Hiltunen Thoren M."/>
            <person name="Johannesson H."/>
        </authorList>
    </citation>
    <scope>NUCLEOTIDE SEQUENCE</scope>
    <source>
        <strain evidence="2">CBS 508.74</strain>
    </source>
</reference>
<organism evidence="2 3">
    <name type="scientific">Canariomyces notabilis</name>
    <dbReference type="NCBI Taxonomy" id="2074819"/>
    <lineage>
        <taxon>Eukaryota</taxon>
        <taxon>Fungi</taxon>
        <taxon>Dikarya</taxon>
        <taxon>Ascomycota</taxon>
        <taxon>Pezizomycotina</taxon>
        <taxon>Sordariomycetes</taxon>
        <taxon>Sordariomycetidae</taxon>
        <taxon>Sordariales</taxon>
        <taxon>Chaetomiaceae</taxon>
        <taxon>Canariomyces</taxon>
    </lineage>
</organism>
<keyword evidence="3" id="KW-1185">Reference proteome</keyword>
<evidence type="ECO:0000313" key="2">
    <source>
        <dbReference type="EMBL" id="KAK4112890.1"/>
    </source>
</evidence>
<gene>
    <name evidence="2" type="ORF">N656DRAFT_789502</name>
</gene>
<dbReference type="Pfam" id="PF20246">
    <property type="entry name" value="DUF6601"/>
    <property type="match status" value="1"/>
</dbReference>
<protein>
    <submittedName>
        <fullName evidence="2">Uncharacterized protein</fullName>
    </submittedName>
</protein>
<name>A0AAN6TEK5_9PEZI</name>
<dbReference type="PANTHER" id="PTHR34414">
    <property type="entry name" value="HET DOMAIN-CONTAINING PROTEIN-RELATED"/>
    <property type="match status" value="1"/>
</dbReference>
<evidence type="ECO:0000313" key="3">
    <source>
        <dbReference type="Proteomes" id="UP001302812"/>
    </source>
</evidence>
<dbReference type="AlphaFoldDB" id="A0AAN6TEK5"/>
<keyword evidence="1" id="KW-0812">Transmembrane</keyword>
<dbReference type="PANTHER" id="PTHR34414:SF1">
    <property type="entry name" value="SUBTILISIN-LIKE SERINE PROTEASE"/>
    <property type="match status" value="1"/>
</dbReference>
<feature type="transmembrane region" description="Helical" evidence="1">
    <location>
        <begin position="216"/>
        <end position="235"/>
    </location>
</feature>
<dbReference type="GeneID" id="89940921"/>
<proteinExistence type="predicted"/>
<comment type="caution">
    <text evidence="2">The sequence shown here is derived from an EMBL/GenBank/DDBJ whole genome shotgun (WGS) entry which is preliminary data.</text>
</comment>
<dbReference type="InterPro" id="IPR046536">
    <property type="entry name" value="DUF6601"/>
</dbReference>
<dbReference type="RefSeq" id="XP_064670460.1">
    <property type="nucleotide sequence ID" value="XM_064816796.1"/>
</dbReference>
<accession>A0AAN6TEK5</accession>
<evidence type="ECO:0000256" key="1">
    <source>
        <dbReference type="SAM" id="Phobius"/>
    </source>
</evidence>
<feature type="transmembrane region" description="Helical" evidence="1">
    <location>
        <begin position="255"/>
        <end position="285"/>
    </location>
</feature>
<dbReference type="EMBL" id="MU853341">
    <property type="protein sequence ID" value="KAK4112890.1"/>
    <property type="molecule type" value="Genomic_DNA"/>
</dbReference>
<keyword evidence="1" id="KW-0472">Membrane</keyword>
<dbReference type="Proteomes" id="UP001302812">
    <property type="component" value="Unassembled WGS sequence"/>
</dbReference>
<reference evidence="2" key="2">
    <citation type="submission" date="2023-05" db="EMBL/GenBank/DDBJ databases">
        <authorList>
            <consortium name="Lawrence Berkeley National Laboratory"/>
            <person name="Steindorff A."/>
            <person name="Hensen N."/>
            <person name="Bonometti L."/>
            <person name="Westerberg I."/>
            <person name="Brannstrom I.O."/>
            <person name="Guillou S."/>
            <person name="Cros-Aarteil S."/>
            <person name="Calhoun S."/>
            <person name="Haridas S."/>
            <person name="Kuo A."/>
            <person name="Mondo S."/>
            <person name="Pangilinan J."/>
            <person name="Riley R."/>
            <person name="Labutti K."/>
            <person name="Andreopoulos B."/>
            <person name="Lipzen A."/>
            <person name="Chen C."/>
            <person name="Yanf M."/>
            <person name="Daum C."/>
            <person name="Ng V."/>
            <person name="Clum A."/>
            <person name="Ohm R."/>
            <person name="Martin F."/>
            <person name="Silar P."/>
            <person name="Natvig D."/>
            <person name="Lalanne C."/>
            <person name="Gautier V."/>
            <person name="Ament-Velasquez S.L."/>
            <person name="Kruys A."/>
            <person name="Hutchinson M.I."/>
            <person name="Powell A.J."/>
            <person name="Barry K."/>
            <person name="Miller A.N."/>
            <person name="Grigoriev I.V."/>
            <person name="Debuchy R."/>
            <person name="Gladieux P."/>
            <person name="Thoren M.H."/>
            <person name="Johannesson H."/>
        </authorList>
    </citation>
    <scope>NUCLEOTIDE SEQUENCE</scope>
    <source>
        <strain evidence="2">CBS 508.74</strain>
    </source>
</reference>